<dbReference type="Proteomes" id="UP001589810">
    <property type="component" value="Unassembled WGS sequence"/>
</dbReference>
<keyword evidence="9" id="KW-1185">Reference proteome</keyword>
<name>A0ABV6MXB6_9PSEU</name>
<reference evidence="8 9" key="1">
    <citation type="submission" date="2024-09" db="EMBL/GenBank/DDBJ databases">
        <authorList>
            <person name="Sun Q."/>
            <person name="Mori K."/>
        </authorList>
    </citation>
    <scope>NUCLEOTIDE SEQUENCE [LARGE SCALE GENOMIC DNA]</scope>
    <source>
        <strain evidence="8 9">TBRC 1432</strain>
    </source>
</reference>
<accession>A0ABV6MXB6</accession>
<evidence type="ECO:0000256" key="5">
    <source>
        <dbReference type="ARBA" id="ARBA00022989"/>
    </source>
</evidence>
<dbReference type="RefSeq" id="WP_273936450.1">
    <property type="nucleotide sequence ID" value="NZ_CP097263.1"/>
</dbReference>
<feature type="transmembrane region" description="Helical" evidence="7">
    <location>
        <begin position="263"/>
        <end position="281"/>
    </location>
</feature>
<evidence type="ECO:0000256" key="4">
    <source>
        <dbReference type="ARBA" id="ARBA00022692"/>
    </source>
</evidence>
<dbReference type="SUPFAM" id="SSF103473">
    <property type="entry name" value="MFS general substrate transporter"/>
    <property type="match status" value="1"/>
</dbReference>
<feature type="transmembrane region" description="Helical" evidence="7">
    <location>
        <begin position="227"/>
        <end position="251"/>
    </location>
</feature>
<feature type="transmembrane region" description="Helical" evidence="7">
    <location>
        <begin position="350"/>
        <end position="372"/>
    </location>
</feature>
<evidence type="ECO:0000256" key="1">
    <source>
        <dbReference type="ARBA" id="ARBA00004651"/>
    </source>
</evidence>
<evidence type="ECO:0000313" key="9">
    <source>
        <dbReference type="Proteomes" id="UP001589810"/>
    </source>
</evidence>
<evidence type="ECO:0000256" key="2">
    <source>
        <dbReference type="ARBA" id="ARBA00022448"/>
    </source>
</evidence>
<evidence type="ECO:0000313" key="8">
    <source>
        <dbReference type="EMBL" id="MFC0544817.1"/>
    </source>
</evidence>
<proteinExistence type="predicted"/>
<dbReference type="PANTHER" id="PTHR23513">
    <property type="entry name" value="INTEGRAL MEMBRANE EFFLUX PROTEIN-RELATED"/>
    <property type="match status" value="1"/>
</dbReference>
<evidence type="ECO:0000256" key="6">
    <source>
        <dbReference type="ARBA" id="ARBA00023136"/>
    </source>
</evidence>
<dbReference type="PANTHER" id="PTHR23513:SF11">
    <property type="entry name" value="STAPHYLOFERRIN A TRANSPORTER"/>
    <property type="match status" value="1"/>
</dbReference>
<keyword evidence="4 7" id="KW-0812">Transmembrane</keyword>
<evidence type="ECO:0000256" key="3">
    <source>
        <dbReference type="ARBA" id="ARBA00022475"/>
    </source>
</evidence>
<dbReference type="InterPro" id="IPR010290">
    <property type="entry name" value="TM_effector"/>
</dbReference>
<keyword evidence="2" id="KW-0813">Transport</keyword>
<dbReference type="CDD" id="cd06173">
    <property type="entry name" value="MFS_MefA_like"/>
    <property type="match status" value="1"/>
</dbReference>
<keyword evidence="6 7" id="KW-0472">Membrane</keyword>
<feature type="transmembrane region" description="Helical" evidence="7">
    <location>
        <begin position="378"/>
        <end position="399"/>
    </location>
</feature>
<dbReference type="Pfam" id="PF05977">
    <property type="entry name" value="MFS_3"/>
    <property type="match status" value="1"/>
</dbReference>
<keyword evidence="3" id="KW-1003">Cell membrane</keyword>
<dbReference type="Gene3D" id="1.20.1250.20">
    <property type="entry name" value="MFS general substrate transporter like domains"/>
    <property type="match status" value="1"/>
</dbReference>
<evidence type="ECO:0000256" key="7">
    <source>
        <dbReference type="SAM" id="Phobius"/>
    </source>
</evidence>
<comment type="subcellular location">
    <subcellularLocation>
        <location evidence="1">Cell membrane</location>
        <topology evidence="1">Multi-pass membrane protein</topology>
    </subcellularLocation>
</comment>
<dbReference type="EMBL" id="JBHLUD010000008">
    <property type="protein sequence ID" value="MFC0544817.1"/>
    <property type="molecule type" value="Genomic_DNA"/>
</dbReference>
<feature type="transmembrane region" description="Helical" evidence="7">
    <location>
        <begin position="51"/>
        <end position="72"/>
    </location>
</feature>
<dbReference type="InterPro" id="IPR036259">
    <property type="entry name" value="MFS_trans_sf"/>
</dbReference>
<feature type="transmembrane region" description="Helical" evidence="7">
    <location>
        <begin position="93"/>
        <end position="114"/>
    </location>
</feature>
<keyword evidence="5 7" id="KW-1133">Transmembrane helix</keyword>
<gene>
    <name evidence="8" type="ORF">ACFFH7_25160</name>
</gene>
<sequence>MEGTGRAARYRDVFANGEFRALWLAELVSTAGDQIARVALSLLVFDRTRSAALAALTFAFTMLPALFGPLLAGLADRYPRRTVMVCADLARAALMAIMATPGVSLPPLFVLLFVTQLLGSPSNAARGALLADVLAGDELTVGQSLRAVVGQISQVAGFAGGGFLVTLLTPYGALAVNAASFAASAALLVLGVRSRPATGVVAGEHVTLWASTRRGARLIWADAQLRTLALMIWMIGLPVAAEGLVVPYLSALNHTPTPNPVDVGWLLAATPVGAIVGALVITRIAPELRLRLIGPLAALSGLPLFVCALEPGLVVSCVLFALSGVAAAYMVVAPPAFIQRTPVVGRGQTIGLMSSGAIAAQGISVALAGVLADGVGPSGTIAIAGLAAVVAGIGLSVAWRRSRLHEVGHVA</sequence>
<protein>
    <submittedName>
        <fullName evidence="8">MFS transporter</fullName>
    </submittedName>
</protein>
<feature type="transmembrane region" description="Helical" evidence="7">
    <location>
        <begin position="312"/>
        <end position="338"/>
    </location>
</feature>
<organism evidence="8 9">
    <name type="scientific">Kutzneria chonburiensis</name>
    <dbReference type="NCBI Taxonomy" id="1483604"/>
    <lineage>
        <taxon>Bacteria</taxon>
        <taxon>Bacillati</taxon>
        <taxon>Actinomycetota</taxon>
        <taxon>Actinomycetes</taxon>
        <taxon>Pseudonocardiales</taxon>
        <taxon>Pseudonocardiaceae</taxon>
        <taxon>Kutzneria</taxon>
    </lineage>
</organism>
<comment type="caution">
    <text evidence="8">The sequence shown here is derived from an EMBL/GenBank/DDBJ whole genome shotgun (WGS) entry which is preliminary data.</text>
</comment>
<feature type="transmembrane region" description="Helical" evidence="7">
    <location>
        <begin position="288"/>
        <end position="306"/>
    </location>
</feature>
<feature type="transmembrane region" description="Helical" evidence="7">
    <location>
        <begin position="171"/>
        <end position="190"/>
    </location>
</feature>